<dbReference type="EMBL" id="FOCQ01000005">
    <property type="protein sequence ID" value="SEN03104.1"/>
    <property type="molecule type" value="Genomic_DNA"/>
</dbReference>
<gene>
    <name evidence="1" type="ORF">SAMN05444955_10525</name>
</gene>
<evidence type="ECO:0000313" key="2">
    <source>
        <dbReference type="Proteomes" id="UP000199695"/>
    </source>
</evidence>
<dbReference type="Proteomes" id="UP000199695">
    <property type="component" value="Unassembled WGS sequence"/>
</dbReference>
<reference evidence="1 2" key="1">
    <citation type="submission" date="2016-10" db="EMBL/GenBank/DDBJ databases">
        <authorList>
            <person name="de Groot N.N."/>
        </authorList>
    </citation>
    <scope>NUCLEOTIDE SEQUENCE [LARGE SCALE GENOMIC DNA]</scope>
    <source>
        <strain evidence="1 2">DSM 46701</strain>
    </source>
</reference>
<evidence type="ECO:0000313" key="1">
    <source>
        <dbReference type="EMBL" id="SEN03104.1"/>
    </source>
</evidence>
<dbReference type="AlphaFoldDB" id="A0A1H8D8E5"/>
<organism evidence="1 2">
    <name type="scientific">Lihuaxuella thermophila</name>
    <dbReference type="NCBI Taxonomy" id="1173111"/>
    <lineage>
        <taxon>Bacteria</taxon>
        <taxon>Bacillati</taxon>
        <taxon>Bacillota</taxon>
        <taxon>Bacilli</taxon>
        <taxon>Bacillales</taxon>
        <taxon>Thermoactinomycetaceae</taxon>
        <taxon>Lihuaxuella</taxon>
    </lineage>
</organism>
<name>A0A1H8D8E5_9BACL</name>
<proteinExistence type="predicted"/>
<accession>A0A1H8D8E5</accession>
<keyword evidence="2" id="KW-1185">Reference proteome</keyword>
<protein>
    <submittedName>
        <fullName evidence="1">Uncharacterized protein</fullName>
    </submittedName>
</protein>
<sequence length="73" mass="8381">MTGNKGYLCENCGKFPAKYDARSIIEGKNYLVCFHCLKEMNRLKKHEHPSLAETDLCSWPADDLKESPFGRPF</sequence>